<dbReference type="NCBIfam" id="TIGR00229">
    <property type="entry name" value="sensory_box"/>
    <property type="match status" value="2"/>
</dbReference>
<sequence>MPVLSSDIAFGTAFEEAAIGMALVSTEGRWLSVNRALCDILGYSAEELTRTSFQALTYPEDLAEDLLLVERTLRGEISSYQMEKRYVHKAGRLVWAQLSVTLVRNPDGTPRFFFSQVQDITDRKQAELALKTSEERLRLTLTIATDGFWHWNLITRRASYSSKWIELLGFTEHTIPLNNISDWKSRIHPEDRPGVERALRNHLAGRVPELSIEHRVRHRSGQWKWFLIRGRVTNRGRDGKPREMMGTMTEVTARKQMEEDLLLAKQQAESSARAKTEFLAMMSHEIRTPMNGVIGMTDLLLDTDLTAEQRDYVATLRASADTLMSIINDILDFSKIDAGKLALESIPFDLRVTIEDTLELLAPLAQQKGLELAALIDAGTPTAALGDPNRLRQILMNLVGNALKFTDRGEVLVQTLPLDEDAVSMRLRIEVIDTGIGLTEEAKAKLFQAFTQADSSTSRKYGGTGLGLTICKRLVELMGGEIGISSVPGIGTHVWFTVRLGKTAAIPSPPAIDNLSDLRLCIVDDNAMNRTVLQYHAAAWNMRYETAENGQAALSLLRAAAVEGHPFDLAIIDHHMPDLNGLDLGRTIRADPALNRTKLVLLTSLGRRGDARASREAGFAGYLTKPVRKSQLYDCLRMVMGRPTSSIGRIDAAASIEPPLITRHQVAEARASVRLLVVDDNPVNQKVAVRMLEKLGYRADVAGNGHEALAALARRPYDIVFMDCQMPEMDGFEATRRIRERETRHASTVKHQPGEPEKQTRLTDDKPGGTIAARVPIIAMTANAMEADRQRCLAGGMNDFVSKPISREDLERVLSRWLTLAE</sequence>
<evidence type="ECO:0000259" key="14">
    <source>
        <dbReference type="PROSITE" id="PS50110"/>
    </source>
</evidence>
<dbReference type="Gene3D" id="3.40.50.2300">
    <property type="match status" value="2"/>
</dbReference>
<dbReference type="InterPro" id="IPR005467">
    <property type="entry name" value="His_kinase_dom"/>
</dbReference>
<dbReference type="InterPro" id="IPR000014">
    <property type="entry name" value="PAS"/>
</dbReference>
<dbReference type="SUPFAM" id="SSF47384">
    <property type="entry name" value="Homodimeric domain of signal transducing histidine kinase"/>
    <property type="match status" value="1"/>
</dbReference>
<evidence type="ECO:0000259" key="15">
    <source>
        <dbReference type="PROSITE" id="PS50112"/>
    </source>
</evidence>
<dbReference type="PROSITE" id="PS50110">
    <property type="entry name" value="RESPONSE_REGULATORY"/>
    <property type="match status" value="2"/>
</dbReference>
<dbReference type="PANTHER" id="PTHR45339">
    <property type="entry name" value="HYBRID SIGNAL TRANSDUCTION HISTIDINE KINASE J"/>
    <property type="match status" value="1"/>
</dbReference>
<feature type="modified residue" description="4-aspartylphosphate" evidence="11">
    <location>
        <position position="723"/>
    </location>
</feature>
<dbReference type="InterPro" id="IPR036097">
    <property type="entry name" value="HisK_dim/P_sf"/>
</dbReference>
<evidence type="ECO:0000256" key="12">
    <source>
        <dbReference type="SAM" id="MobiDB-lite"/>
    </source>
</evidence>
<dbReference type="InterPro" id="IPR004358">
    <property type="entry name" value="Sig_transdc_His_kin-like_C"/>
</dbReference>
<name>A0A0S4KPP9_9BACT</name>
<dbReference type="FunFam" id="1.10.287.130:FF:000002">
    <property type="entry name" value="Two-component osmosensing histidine kinase"/>
    <property type="match status" value="1"/>
</dbReference>
<dbReference type="SMART" id="SM00388">
    <property type="entry name" value="HisKA"/>
    <property type="match status" value="1"/>
</dbReference>
<dbReference type="InterPro" id="IPR035965">
    <property type="entry name" value="PAS-like_dom_sf"/>
</dbReference>
<dbReference type="OrthoDB" id="9811889at2"/>
<evidence type="ECO:0000256" key="6">
    <source>
        <dbReference type="ARBA" id="ARBA00022777"/>
    </source>
</evidence>
<evidence type="ECO:0000256" key="9">
    <source>
        <dbReference type="ARBA" id="ARBA00064003"/>
    </source>
</evidence>
<dbReference type="InterPro" id="IPR001610">
    <property type="entry name" value="PAC"/>
</dbReference>
<keyword evidence="18" id="KW-1185">Reference proteome</keyword>
<evidence type="ECO:0000259" key="16">
    <source>
        <dbReference type="PROSITE" id="PS50113"/>
    </source>
</evidence>
<dbReference type="Pfam" id="PF00512">
    <property type="entry name" value="HisKA"/>
    <property type="match status" value="1"/>
</dbReference>
<dbReference type="InterPro" id="IPR036890">
    <property type="entry name" value="HATPase_C_sf"/>
</dbReference>
<dbReference type="Pfam" id="PF02518">
    <property type="entry name" value="HATPase_c"/>
    <property type="match status" value="1"/>
</dbReference>
<dbReference type="SMART" id="SM00091">
    <property type="entry name" value="PAS"/>
    <property type="match status" value="2"/>
</dbReference>
<dbReference type="EMBL" id="LN885086">
    <property type="protein sequence ID" value="CUQ66327.1"/>
    <property type="molecule type" value="Genomic_DNA"/>
</dbReference>
<evidence type="ECO:0000256" key="7">
    <source>
        <dbReference type="ARBA" id="ARBA00022840"/>
    </source>
</evidence>
<feature type="region of interest" description="Disordered" evidence="12">
    <location>
        <begin position="742"/>
        <end position="769"/>
    </location>
</feature>
<dbReference type="Proteomes" id="UP000066284">
    <property type="component" value="Chromosome 1"/>
</dbReference>
<keyword evidence="6 17" id="KW-0418">Kinase</keyword>
<feature type="domain" description="PAC" evidence="16">
    <location>
        <begin position="80"/>
        <end position="132"/>
    </location>
</feature>
<gene>
    <name evidence="17" type="ORF">NITINOP_1352</name>
</gene>
<dbReference type="PROSITE" id="PS50113">
    <property type="entry name" value="PAC"/>
    <property type="match status" value="2"/>
</dbReference>
<dbReference type="SUPFAM" id="SSF55874">
    <property type="entry name" value="ATPase domain of HSP90 chaperone/DNA topoisomerase II/histidine kinase"/>
    <property type="match status" value="1"/>
</dbReference>
<dbReference type="PRINTS" id="PR00344">
    <property type="entry name" value="BCTRLSENSOR"/>
</dbReference>
<feature type="domain" description="Histidine kinase" evidence="13">
    <location>
        <begin position="281"/>
        <end position="502"/>
    </location>
</feature>
<dbReference type="InterPro" id="IPR013655">
    <property type="entry name" value="PAS_fold_3"/>
</dbReference>
<evidence type="ECO:0000256" key="3">
    <source>
        <dbReference type="ARBA" id="ARBA00022553"/>
    </source>
</evidence>
<dbReference type="InterPro" id="IPR003661">
    <property type="entry name" value="HisK_dim/P_dom"/>
</dbReference>
<dbReference type="InterPro" id="IPR011006">
    <property type="entry name" value="CheY-like_superfamily"/>
</dbReference>
<dbReference type="STRING" id="1715989.NITINOP_1352"/>
<dbReference type="RefSeq" id="WP_062484308.1">
    <property type="nucleotide sequence ID" value="NZ_LN885086.1"/>
</dbReference>
<keyword evidence="5" id="KW-0547">Nucleotide-binding</keyword>
<dbReference type="PROSITE" id="PS50112">
    <property type="entry name" value="PAS"/>
    <property type="match status" value="2"/>
</dbReference>
<evidence type="ECO:0000259" key="13">
    <source>
        <dbReference type="PROSITE" id="PS50109"/>
    </source>
</evidence>
<evidence type="ECO:0000256" key="11">
    <source>
        <dbReference type="PROSITE-ProRule" id="PRU00169"/>
    </source>
</evidence>
<protein>
    <recommendedName>
        <fullName evidence="10">Sensory/regulatory protein RpfC</fullName>
        <ecNumber evidence="2">2.7.13.3</ecNumber>
    </recommendedName>
</protein>
<evidence type="ECO:0000313" key="17">
    <source>
        <dbReference type="EMBL" id="CUQ66327.1"/>
    </source>
</evidence>
<feature type="compositionally biased region" description="Basic and acidic residues" evidence="12">
    <location>
        <begin position="752"/>
        <end position="767"/>
    </location>
</feature>
<feature type="domain" description="Response regulatory" evidence="14">
    <location>
        <begin position="674"/>
        <end position="818"/>
    </location>
</feature>
<keyword evidence="7" id="KW-0067">ATP-binding</keyword>
<feature type="modified residue" description="4-aspartylphosphate" evidence="11">
    <location>
        <position position="573"/>
    </location>
</feature>
<dbReference type="SUPFAM" id="SSF52172">
    <property type="entry name" value="CheY-like"/>
    <property type="match status" value="2"/>
</dbReference>
<dbReference type="Pfam" id="PF00072">
    <property type="entry name" value="Response_reg"/>
    <property type="match status" value="2"/>
</dbReference>
<dbReference type="InterPro" id="IPR000700">
    <property type="entry name" value="PAS-assoc_C"/>
</dbReference>
<dbReference type="InterPro" id="IPR001789">
    <property type="entry name" value="Sig_transdc_resp-reg_receiver"/>
</dbReference>
<dbReference type="Gene3D" id="3.30.450.20">
    <property type="entry name" value="PAS domain"/>
    <property type="match status" value="2"/>
</dbReference>
<dbReference type="Gene3D" id="1.10.287.130">
    <property type="match status" value="1"/>
</dbReference>
<comment type="subunit">
    <text evidence="9">At low DSF concentrations, interacts with RpfF.</text>
</comment>
<evidence type="ECO:0000256" key="8">
    <source>
        <dbReference type="ARBA" id="ARBA00023012"/>
    </source>
</evidence>
<dbReference type="InterPro" id="IPR003594">
    <property type="entry name" value="HATPase_dom"/>
</dbReference>
<evidence type="ECO:0000313" key="18">
    <source>
        <dbReference type="Proteomes" id="UP000066284"/>
    </source>
</evidence>
<accession>A0A0S4KPP9</accession>
<evidence type="ECO:0000256" key="2">
    <source>
        <dbReference type="ARBA" id="ARBA00012438"/>
    </source>
</evidence>
<comment type="catalytic activity">
    <reaction evidence="1">
        <text>ATP + protein L-histidine = ADP + protein N-phospho-L-histidine.</text>
        <dbReference type="EC" id="2.7.13.3"/>
    </reaction>
</comment>
<dbReference type="CDD" id="cd00130">
    <property type="entry name" value="PAS"/>
    <property type="match status" value="2"/>
</dbReference>
<dbReference type="PROSITE" id="PS50109">
    <property type="entry name" value="HIS_KIN"/>
    <property type="match status" value="1"/>
</dbReference>
<dbReference type="AlphaFoldDB" id="A0A0S4KPP9"/>
<dbReference type="FunFam" id="3.30.565.10:FF:000010">
    <property type="entry name" value="Sensor histidine kinase RcsC"/>
    <property type="match status" value="1"/>
</dbReference>
<feature type="domain" description="PAS" evidence="15">
    <location>
        <begin position="6"/>
        <end position="76"/>
    </location>
</feature>
<dbReference type="SMART" id="SM00387">
    <property type="entry name" value="HATPase_c"/>
    <property type="match status" value="1"/>
</dbReference>
<dbReference type="Gene3D" id="3.30.565.10">
    <property type="entry name" value="Histidine kinase-like ATPase, C-terminal domain"/>
    <property type="match status" value="1"/>
</dbReference>
<dbReference type="GO" id="GO:0005524">
    <property type="term" value="F:ATP binding"/>
    <property type="evidence" value="ECO:0007669"/>
    <property type="project" value="UniProtKB-KW"/>
</dbReference>
<dbReference type="FunFam" id="3.40.50.2300:FF:000146">
    <property type="entry name" value="Putative two-component response regulator SSK1p"/>
    <property type="match status" value="1"/>
</dbReference>
<keyword evidence="4 17" id="KW-0808">Transferase</keyword>
<dbReference type="SUPFAM" id="SSF55785">
    <property type="entry name" value="PYP-like sensor domain (PAS domain)"/>
    <property type="match status" value="2"/>
</dbReference>
<dbReference type="SMART" id="SM00448">
    <property type="entry name" value="REC"/>
    <property type="match status" value="2"/>
</dbReference>
<dbReference type="CDD" id="cd16922">
    <property type="entry name" value="HATPase_EvgS-ArcB-TorS-like"/>
    <property type="match status" value="1"/>
</dbReference>
<feature type="domain" description="PAC" evidence="16">
    <location>
        <begin position="210"/>
        <end position="263"/>
    </location>
</feature>
<evidence type="ECO:0000256" key="4">
    <source>
        <dbReference type="ARBA" id="ARBA00022679"/>
    </source>
</evidence>
<dbReference type="CDD" id="cd17546">
    <property type="entry name" value="REC_hyHK_CKI1_RcsC-like"/>
    <property type="match status" value="2"/>
</dbReference>
<dbReference type="EC" id="2.7.13.3" evidence="2"/>
<dbReference type="SMART" id="SM00086">
    <property type="entry name" value="PAC"/>
    <property type="match status" value="2"/>
</dbReference>
<keyword evidence="3 11" id="KW-0597">Phosphoprotein</keyword>
<feature type="domain" description="Response regulatory" evidence="14">
    <location>
        <begin position="519"/>
        <end position="640"/>
    </location>
</feature>
<evidence type="ECO:0000256" key="10">
    <source>
        <dbReference type="ARBA" id="ARBA00068150"/>
    </source>
</evidence>
<dbReference type="KEGG" id="nio:NITINOP_1352"/>
<organism evidence="17 18">
    <name type="scientific">Candidatus Nitrospira inopinata</name>
    <dbReference type="NCBI Taxonomy" id="1715989"/>
    <lineage>
        <taxon>Bacteria</taxon>
        <taxon>Pseudomonadati</taxon>
        <taxon>Nitrospirota</taxon>
        <taxon>Nitrospiria</taxon>
        <taxon>Nitrospirales</taxon>
        <taxon>Nitrospiraceae</taxon>
        <taxon>Nitrospira</taxon>
    </lineage>
</organism>
<dbReference type="CDD" id="cd00082">
    <property type="entry name" value="HisKA"/>
    <property type="match status" value="1"/>
</dbReference>
<evidence type="ECO:0000256" key="1">
    <source>
        <dbReference type="ARBA" id="ARBA00000085"/>
    </source>
</evidence>
<dbReference type="Pfam" id="PF08447">
    <property type="entry name" value="PAS_3"/>
    <property type="match status" value="2"/>
</dbReference>
<evidence type="ECO:0000256" key="5">
    <source>
        <dbReference type="ARBA" id="ARBA00022741"/>
    </source>
</evidence>
<dbReference type="GO" id="GO:0000155">
    <property type="term" value="F:phosphorelay sensor kinase activity"/>
    <property type="evidence" value="ECO:0007669"/>
    <property type="project" value="InterPro"/>
</dbReference>
<dbReference type="PANTHER" id="PTHR45339:SF1">
    <property type="entry name" value="HYBRID SIGNAL TRANSDUCTION HISTIDINE KINASE J"/>
    <property type="match status" value="1"/>
</dbReference>
<proteinExistence type="predicted"/>
<feature type="domain" description="PAS" evidence="15">
    <location>
        <begin position="133"/>
        <end position="206"/>
    </location>
</feature>
<keyword evidence="8" id="KW-0902">Two-component regulatory system</keyword>
<reference evidence="18" key="1">
    <citation type="submission" date="2015-09" db="EMBL/GenBank/DDBJ databases">
        <authorList>
            <person name="Daims H."/>
        </authorList>
    </citation>
    <scope>NUCLEOTIDE SEQUENCE [LARGE SCALE GENOMIC DNA]</scope>
</reference>